<protein>
    <submittedName>
        <fullName evidence="1">Uncharacterized protein</fullName>
    </submittedName>
</protein>
<organism evidence="1 2">
    <name type="scientific">Entomophthora muscae</name>
    <dbReference type="NCBI Taxonomy" id="34485"/>
    <lineage>
        <taxon>Eukaryota</taxon>
        <taxon>Fungi</taxon>
        <taxon>Fungi incertae sedis</taxon>
        <taxon>Zoopagomycota</taxon>
        <taxon>Entomophthoromycotina</taxon>
        <taxon>Entomophthoromycetes</taxon>
        <taxon>Entomophthorales</taxon>
        <taxon>Entomophthoraceae</taxon>
        <taxon>Entomophthora</taxon>
    </lineage>
</organism>
<comment type="caution">
    <text evidence="1">The sequence shown here is derived from an EMBL/GenBank/DDBJ whole genome shotgun (WGS) entry which is preliminary data.</text>
</comment>
<gene>
    <name evidence="1" type="ORF">DSO57_1038406</name>
</gene>
<dbReference type="Proteomes" id="UP001165960">
    <property type="component" value="Unassembled WGS sequence"/>
</dbReference>
<sequence>MIFLLTVVLLLLASLVLLTLQWKPEPRIAPIPSLSLLQTLKLMFQDISYNDAHAMTRQVTEEHKVMRVVSFGNWAVVVTSKDAVPAILSDSATFPKAMLTDAIPGTLFARYMGNSLAFSHGADWKRQRSIVSPPFRKMFSIQLFHQLAEQFVAQMKPGVPFDPHVYTQKITIDALGKALLGLEFGTLGGNNSEFVEAYRGVTDVYLQYTYLAIPCLDSPNNPFRAQAFRDMRFVEDFLADTIRHRHQDLRDDSTDILSLMLKAKTSLSDQELMYNMKMFIVAGHDTTSFALSAAMFLLAQHQEIQRQLHHEIMRTCGTRPPTHDDLKQMHLLDAVIKETLRMYPPSAILALRIATKDTTICGYDIPKGTGVIPDVFAMQNDPEYWPEPNKFIPSRFLDAHGKPLEKLPGPWLPFSGGERTCLGLGFSLLEQRVVLAKTIATYNIHLQPPAANISLLNSIILRSKPFHVKFLEWQ</sequence>
<keyword evidence="2" id="KW-1185">Reference proteome</keyword>
<reference evidence="1" key="1">
    <citation type="submission" date="2022-04" db="EMBL/GenBank/DDBJ databases">
        <title>Genome of the entomopathogenic fungus Entomophthora muscae.</title>
        <authorList>
            <person name="Elya C."/>
            <person name="Lovett B.R."/>
            <person name="Lee E."/>
            <person name="Macias A.M."/>
            <person name="Hajek A.E."/>
            <person name="De Bivort B.L."/>
            <person name="Kasson M.T."/>
            <person name="De Fine Licht H.H."/>
            <person name="Stajich J.E."/>
        </authorList>
    </citation>
    <scope>NUCLEOTIDE SEQUENCE</scope>
    <source>
        <strain evidence="1">Berkeley</strain>
    </source>
</reference>
<accession>A0ACC2TKR7</accession>
<proteinExistence type="predicted"/>
<name>A0ACC2TKR7_9FUNG</name>
<evidence type="ECO:0000313" key="1">
    <source>
        <dbReference type="EMBL" id="KAJ9075194.1"/>
    </source>
</evidence>
<evidence type="ECO:0000313" key="2">
    <source>
        <dbReference type="Proteomes" id="UP001165960"/>
    </source>
</evidence>
<dbReference type="EMBL" id="QTSX02002613">
    <property type="protein sequence ID" value="KAJ9075194.1"/>
    <property type="molecule type" value="Genomic_DNA"/>
</dbReference>